<keyword evidence="2" id="KW-1185">Reference proteome</keyword>
<dbReference type="EMBL" id="CM037623">
    <property type="protein sequence ID" value="KAH7987972.1"/>
    <property type="molecule type" value="Genomic_DNA"/>
</dbReference>
<gene>
    <name evidence="1" type="ORF">K3G42_002478</name>
</gene>
<dbReference type="Proteomes" id="UP000827872">
    <property type="component" value="Linkage Group LG10"/>
</dbReference>
<proteinExistence type="predicted"/>
<name>A0ACB8E6Y8_9SAUR</name>
<reference evidence="1" key="1">
    <citation type="submission" date="2021-08" db="EMBL/GenBank/DDBJ databases">
        <title>The first chromosome-level gecko genome reveals the dynamic sex chromosomes of Neotropical dwarf geckos (Sphaerodactylidae: Sphaerodactylus).</title>
        <authorList>
            <person name="Pinto B.J."/>
            <person name="Keating S.E."/>
            <person name="Gamble T."/>
        </authorList>
    </citation>
    <scope>NUCLEOTIDE SEQUENCE</scope>
    <source>
        <strain evidence="1">TG3544</strain>
    </source>
</reference>
<comment type="caution">
    <text evidence="1">The sequence shown here is derived from an EMBL/GenBank/DDBJ whole genome shotgun (WGS) entry which is preliminary data.</text>
</comment>
<sequence>MAADITLLFKASVKTVKTRNKALGVSLGGGGGGGGGGGDDPLLLLKRAGNARPKGDFSGRARDVYFLLNVYGIALQDCSPQDIVTCRSKQWILLGALRRQFEDPFEEEKARARLRQIRQGSRSMSECVSEFHQLAGVVQDWPEQVKIHF</sequence>
<evidence type="ECO:0000313" key="1">
    <source>
        <dbReference type="EMBL" id="KAH7987972.1"/>
    </source>
</evidence>
<protein>
    <submittedName>
        <fullName evidence="1">Uncharacterized protein</fullName>
    </submittedName>
</protein>
<organism evidence="1 2">
    <name type="scientific">Sphaerodactylus townsendi</name>
    <dbReference type="NCBI Taxonomy" id="933632"/>
    <lineage>
        <taxon>Eukaryota</taxon>
        <taxon>Metazoa</taxon>
        <taxon>Chordata</taxon>
        <taxon>Craniata</taxon>
        <taxon>Vertebrata</taxon>
        <taxon>Euteleostomi</taxon>
        <taxon>Lepidosauria</taxon>
        <taxon>Squamata</taxon>
        <taxon>Bifurcata</taxon>
        <taxon>Gekkota</taxon>
        <taxon>Sphaerodactylidae</taxon>
        <taxon>Sphaerodactylus</taxon>
    </lineage>
</organism>
<accession>A0ACB8E6Y8</accession>
<evidence type="ECO:0000313" key="2">
    <source>
        <dbReference type="Proteomes" id="UP000827872"/>
    </source>
</evidence>